<accession>A0A0F4G6Q7</accession>
<gene>
    <name evidence="1" type="ORF">TI39_contig4430g00001</name>
</gene>
<proteinExistence type="predicted"/>
<dbReference type="SUPFAM" id="SSF56281">
    <property type="entry name" value="Metallo-hydrolase/oxidoreductase"/>
    <property type="match status" value="1"/>
</dbReference>
<comment type="caution">
    <text evidence="1">The sequence shown here is derived from an EMBL/GenBank/DDBJ whole genome shotgun (WGS) entry which is preliminary data.</text>
</comment>
<evidence type="ECO:0000313" key="2">
    <source>
        <dbReference type="Proteomes" id="UP000033647"/>
    </source>
</evidence>
<dbReference type="AlphaFoldDB" id="A0A0F4G6Q7"/>
<keyword evidence="2" id="KW-1185">Reference proteome</keyword>
<dbReference type="EMBL" id="LAFY01004389">
    <property type="protein sequence ID" value="KJX93048.1"/>
    <property type="molecule type" value="Genomic_DNA"/>
</dbReference>
<dbReference type="Gene3D" id="3.60.15.10">
    <property type="entry name" value="Ribonuclease Z/Hydroxyacylglutathione hydrolase-like"/>
    <property type="match status" value="1"/>
</dbReference>
<evidence type="ECO:0008006" key="3">
    <source>
        <dbReference type="Google" id="ProtNLM"/>
    </source>
</evidence>
<sequence>MDAPDVLKITNGKKMYGSNSTLNIGRGTGLEEDRMKLIKDVQAIPFPGIIEEPFETPAKTKNYEDGGCFSYLVTHPTGTMLIYASANYVPGKFRGVKVDTLYLATGVLGLQSEQSQDEYWHELVETTQPSLIIPVHWDNFGLPLNQTLSPLPGPFDNFTAAKNILDEKVREAYNIHFQEEMETIDLFDADAFCG</sequence>
<organism evidence="1 2">
    <name type="scientific">Zymoseptoria brevis</name>
    <dbReference type="NCBI Taxonomy" id="1047168"/>
    <lineage>
        <taxon>Eukaryota</taxon>
        <taxon>Fungi</taxon>
        <taxon>Dikarya</taxon>
        <taxon>Ascomycota</taxon>
        <taxon>Pezizomycotina</taxon>
        <taxon>Dothideomycetes</taxon>
        <taxon>Dothideomycetidae</taxon>
        <taxon>Mycosphaerellales</taxon>
        <taxon>Mycosphaerellaceae</taxon>
        <taxon>Zymoseptoria</taxon>
    </lineage>
</organism>
<evidence type="ECO:0000313" key="1">
    <source>
        <dbReference type="EMBL" id="KJX93048.1"/>
    </source>
</evidence>
<dbReference type="InterPro" id="IPR036866">
    <property type="entry name" value="RibonucZ/Hydroxyglut_hydro"/>
</dbReference>
<reference evidence="1 2" key="1">
    <citation type="submission" date="2015-03" db="EMBL/GenBank/DDBJ databases">
        <title>RNA-seq based gene annotation and comparative genomics of four Zymoseptoria species reveal species-specific pathogenicity related genes and transposable element activity.</title>
        <authorList>
            <person name="Grandaubert J."/>
            <person name="Bhattacharyya A."/>
            <person name="Stukenbrock E.H."/>
        </authorList>
    </citation>
    <scope>NUCLEOTIDE SEQUENCE [LARGE SCALE GENOMIC DNA]</scope>
    <source>
        <strain evidence="1 2">Zb18110</strain>
    </source>
</reference>
<name>A0A0F4G6Q7_9PEZI</name>
<protein>
    <recommendedName>
        <fullName evidence="3">Metallo-beta-lactamase domain-containing protein</fullName>
    </recommendedName>
</protein>
<dbReference type="Proteomes" id="UP000033647">
    <property type="component" value="Unassembled WGS sequence"/>
</dbReference>